<dbReference type="EMBL" id="FZOD01000018">
    <property type="protein sequence ID" value="SNS87174.1"/>
    <property type="molecule type" value="Genomic_DNA"/>
</dbReference>
<dbReference type="PROSITE" id="PS51186">
    <property type="entry name" value="GNAT"/>
    <property type="match status" value="1"/>
</dbReference>
<evidence type="ECO:0000259" key="2">
    <source>
        <dbReference type="PROSITE" id="PS51186"/>
    </source>
</evidence>
<feature type="region of interest" description="Disordered" evidence="1">
    <location>
        <begin position="1"/>
        <end position="22"/>
    </location>
</feature>
<dbReference type="PANTHER" id="PTHR43415">
    <property type="entry name" value="SPERMIDINE N(1)-ACETYLTRANSFERASE"/>
    <property type="match status" value="1"/>
</dbReference>
<dbReference type="Proteomes" id="UP000198282">
    <property type="component" value="Unassembled WGS sequence"/>
</dbReference>
<accession>A0A239I4C3</accession>
<protein>
    <submittedName>
        <fullName evidence="3">Protein N-acetyltransferase, RimJ/RimL family</fullName>
    </submittedName>
</protein>
<dbReference type="InterPro" id="IPR000182">
    <property type="entry name" value="GNAT_dom"/>
</dbReference>
<feature type="domain" description="N-acetyltransferase" evidence="2">
    <location>
        <begin position="76"/>
        <end position="241"/>
    </location>
</feature>
<dbReference type="InterPro" id="IPR016181">
    <property type="entry name" value="Acyl_CoA_acyltransferase"/>
</dbReference>
<dbReference type="Pfam" id="PF13302">
    <property type="entry name" value="Acetyltransf_3"/>
    <property type="match status" value="1"/>
</dbReference>
<dbReference type="Gene3D" id="3.40.630.30">
    <property type="match status" value="1"/>
</dbReference>
<keyword evidence="4" id="KW-1185">Reference proteome</keyword>
<dbReference type="AlphaFoldDB" id="A0A239I4C3"/>
<proteinExistence type="predicted"/>
<evidence type="ECO:0000256" key="1">
    <source>
        <dbReference type="SAM" id="MobiDB-lite"/>
    </source>
</evidence>
<organism evidence="3 4">
    <name type="scientific">Streptosporangium subroseum</name>
    <dbReference type="NCBI Taxonomy" id="106412"/>
    <lineage>
        <taxon>Bacteria</taxon>
        <taxon>Bacillati</taxon>
        <taxon>Actinomycetota</taxon>
        <taxon>Actinomycetes</taxon>
        <taxon>Streptosporangiales</taxon>
        <taxon>Streptosporangiaceae</taxon>
        <taxon>Streptosporangium</taxon>
    </lineage>
</organism>
<gene>
    <name evidence="3" type="ORF">SAMN05216276_101855</name>
</gene>
<sequence length="266" mass="30282">MWFGPGKDFSARSLRPCPVPPHQTRKMVRVTRMSATASTGAPRFRSVQATRISIAAREARAIQGCDRMRWSTRGDVHVRVEYERFVGDEAQGELLADFMAGERWPYHVSERVDRDAVRRRVGEGYYDGEWVRTFWIVVDGAHAGVVRLEDLDDETPMFDLRIRSAYRGRGLGGGAVTWLTEQVFRAYPEISRIEGTTRQDNHAMRRVFRRCGYAKEAHYREAWPSADGTVYDSIGYAITRKDWLAGTVTPPDWHDEPAAETPGLTA</sequence>
<dbReference type="SUPFAM" id="SSF55729">
    <property type="entry name" value="Acyl-CoA N-acyltransferases (Nat)"/>
    <property type="match status" value="1"/>
</dbReference>
<reference evidence="3 4" key="1">
    <citation type="submission" date="2017-06" db="EMBL/GenBank/DDBJ databases">
        <authorList>
            <person name="Kim H.J."/>
            <person name="Triplett B.A."/>
        </authorList>
    </citation>
    <scope>NUCLEOTIDE SEQUENCE [LARGE SCALE GENOMIC DNA]</scope>
    <source>
        <strain evidence="3 4">CGMCC 4.2132</strain>
    </source>
</reference>
<evidence type="ECO:0000313" key="4">
    <source>
        <dbReference type="Proteomes" id="UP000198282"/>
    </source>
</evidence>
<name>A0A239I4C3_9ACTN</name>
<dbReference type="GO" id="GO:0016747">
    <property type="term" value="F:acyltransferase activity, transferring groups other than amino-acyl groups"/>
    <property type="evidence" value="ECO:0007669"/>
    <property type="project" value="InterPro"/>
</dbReference>
<keyword evidence="3" id="KW-0808">Transferase</keyword>
<dbReference type="PANTHER" id="PTHR43415:SF3">
    <property type="entry name" value="GNAT-FAMILY ACETYLTRANSFERASE"/>
    <property type="match status" value="1"/>
</dbReference>
<evidence type="ECO:0000313" key="3">
    <source>
        <dbReference type="EMBL" id="SNS87174.1"/>
    </source>
</evidence>